<feature type="compositionally biased region" description="Basic and acidic residues" evidence="1">
    <location>
        <begin position="70"/>
        <end position="89"/>
    </location>
</feature>
<protein>
    <submittedName>
        <fullName evidence="2">Uncharacterized protein</fullName>
    </submittedName>
</protein>
<evidence type="ECO:0000313" key="2">
    <source>
        <dbReference type="EMBL" id="CAG9534555.1"/>
    </source>
</evidence>
<organism evidence="2 3">
    <name type="scientific">Cercopithifilaria johnstoni</name>
    <dbReference type="NCBI Taxonomy" id="2874296"/>
    <lineage>
        <taxon>Eukaryota</taxon>
        <taxon>Metazoa</taxon>
        <taxon>Ecdysozoa</taxon>
        <taxon>Nematoda</taxon>
        <taxon>Chromadorea</taxon>
        <taxon>Rhabditida</taxon>
        <taxon>Spirurina</taxon>
        <taxon>Spiruromorpha</taxon>
        <taxon>Filarioidea</taxon>
        <taxon>Onchocercidae</taxon>
        <taxon>Cercopithifilaria</taxon>
    </lineage>
</organism>
<evidence type="ECO:0000313" key="3">
    <source>
        <dbReference type="Proteomes" id="UP000746747"/>
    </source>
</evidence>
<feature type="compositionally biased region" description="Acidic residues" evidence="1">
    <location>
        <begin position="30"/>
        <end position="64"/>
    </location>
</feature>
<proteinExistence type="predicted"/>
<dbReference type="AlphaFoldDB" id="A0A8J2M3N2"/>
<dbReference type="EMBL" id="CAKAEH010001315">
    <property type="protein sequence ID" value="CAG9534555.1"/>
    <property type="molecule type" value="Genomic_DNA"/>
</dbReference>
<dbReference type="OrthoDB" id="10474947at2759"/>
<accession>A0A8J2M3N2</accession>
<reference evidence="2" key="1">
    <citation type="submission" date="2021-09" db="EMBL/GenBank/DDBJ databases">
        <authorList>
            <consortium name="Pathogen Informatics"/>
        </authorList>
    </citation>
    <scope>NUCLEOTIDE SEQUENCE</scope>
</reference>
<name>A0A8J2M3N2_9BILA</name>
<dbReference type="Proteomes" id="UP000746747">
    <property type="component" value="Unassembled WGS sequence"/>
</dbReference>
<evidence type="ECO:0000256" key="1">
    <source>
        <dbReference type="SAM" id="MobiDB-lite"/>
    </source>
</evidence>
<sequence length="95" mass="10606">MAELDEEANSIKSKVKGSKVFGNMIGAGISDDEDDDDNNDDDEEKDDEENDIFYADEDAADDGDNIPYRNKSEKSASERSNENDKKLDISSEDDF</sequence>
<comment type="caution">
    <text evidence="2">The sequence shown here is derived from an EMBL/GenBank/DDBJ whole genome shotgun (WGS) entry which is preliminary data.</text>
</comment>
<keyword evidence="3" id="KW-1185">Reference proteome</keyword>
<feature type="region of interest" description="Disordered" evidence="1">
    <location>
        <begin position="23"/>
        <end position="95"/>
    </location>
</feature>
<gene>
    <name evidence="2" type="ORF">CJOHNSTONI_LOCUS4681</name>
</gene>